<comment type="caution">
    <text evidence="2">The sequence shown here is derived from an EMBL/GenBank/DDBJ whole genome shotgun (WGS) entry which is preliminary data.</text>
</comment>
<evidence type="ECO:0000313" key="2">
    <source>
        <dbReference type="EMBL" id="GIY22840.1"/>
    </source>
</evidence>
<protein>
    <submittedName>
        <fullName evidence="2">Uncharacterized protein</fullName>
    </submittedName>
</protein>
<gene>
    <name evidence="2" type="ORF">CEXT_719541</name>
</gene>
<evidence type="ECO:0000313" key="3">
    <source>
        <dbReference type="Proteomes" id="UP001054945"/>
    </source>
</evidence>
<dbReference type="Proteomes" id="UP001054945">
    <property type="component" value="Unassembled WGS sequence"/>
</dbReference>
<reference evidence="2 3" key="1">
    <citation type="submission" date="2021-06" db="EMBL/GenBank/DDBJ databases">
        <title>Caerostris extrusa draft genome.</title>
        <authorList>
            <person name="Kono N."/>
            <person name="Arakawa K."/>
        </authorList>
    </citation>
    <scope>NUCLEOTIDE SEQUENCE [LARGE SCALE GENOMIC DNA]</scope>
</reference>
<proteinExistence type="predicted"/>
<feature type="region of interest" description="Disordered" evidence="1">
    <location>
        <begin position="52"/>
        <end position="76"/>
    </location>
</feature>
<organism evidence="2 3">
    <name type="scientific">Caerostris extrusa</name>
    <name type="common">Bark spider</name>
    <name type="synonym">Caerostris bankana</name>
    <dbReference type="NCBI Taxonomy" id="172846"/>
    <lineage>
        <taxon>Eukaryota</taxon>
        <taxon>Metazoa</taxon>
        <taxon>Ecdysozoa</taxon>
        <taxon>Arthropoda</taxon>
        <taxon>Chelicerata</taxon>
        <taxon>Arachnida</taxon>
        <taxon>Araneae</taxon>
        <taxon>Araneomorphae</taxon>
        <taxon>Entelegynae</taxon>
        <taxon>Araneoidea</taxon>
        <taxon>Araneidae</taxon>
        <taxon>Caerostris</taxon>
    </lineage>
</organism>
<sequence>MKYGMAIAVGKSIDSGGHCLFFRDHLGLCRGDVTSANGTVSSSVLLTEDAQKREAQEARHPRMRNTTSLLSTAHAT</sequence>
<dbReference type="EMBL" id="BPLR01008205">
    <property type="protein sequence ID" value="GIY22840.1"/>
    <property type="molecule type" value="Genomic_DNA"/>
</dbReference>
<name>A0AAV4RN02_CAEEX</name>
<feature type="compositionally biased region" description="Polar residues" evidence="1">
    <location>
        <begin position="64"/>
        <end position="76"/>
    </location>
</feature>
<accession>A0AAV4RN02</accession>
<keyword evidence="3" id="KW-1185">Reference proteome</keyword>
<evidence type="ECO:0000256" key="1">
    <source>
        <dbReference type="SAM" id="MobiDB-lite"/>
    </source>
</evidence>
<dbReference type="AlphaFoldDB" id="A0AAV4RN02"/>